<dbReference type="AlphaFoldDB" id="A0A9J6PHN9"/>
<gene>
    <name evidence="2" type="ORF">N5923_10080</name>
</gene>
<feature type="domain" description="Phage tail fibre protein N-terminal" evidence="1">
    <location>
        <begin position="13"/>
        <end position="160"/>
    </location>
</feature>
<name>A0A9J6PHN9_9GAMM</name>
<dbReference type="Pfam" id="PF12571">
    <property type="entry name" value="Phage_tail_fib"/>
    <property type="match status" value="1"/>
</dbReference>
<sequence length="367" mass="39316">MAGRNGGETVTGKKFSAVLTAAGAARLTAAALSGVPVGFSQMAVGDANGVLPVPDPQQTGLINERYRAPLNRLSVADQGASIIEAELIMPPQVGGFWLREVALFSEDGVCLAVANMPESYKPQLAQGAGRHQAIRIWLAVSSTADVQFIDNPAVVLATIDEVNRIKSEAQDYTDEIAGNLDNAMKSAIADAVKGALRDAWEDDNPVGEVRLFKDNVDPNARWPWSEWKYLGEDKTIRLGKQDGSDVMATGGSDSIRLARDNLPAEQINVTGETSSHDFGTLNTEDGGAHAHEYDRFVEGGTAGHFSMDDVAFGNKKINTATAPAHKHPVKIPAHKHTVTAKTDQLGEGKEISVVNSYIRLMAWYRAA</sequence>
<dbReference type="InterPro" id="IPR022225">
    <property type="entry name" value="Phage_tail_fibre_N"/>
</dbReference>
<accession>A0A9J6PHN9</accession>
<dbReference type="EMBL" id="JAODIM010000040">
    <property type="protein sequence ID" value="MCU5777841.1"/>
    <property type="molecule type" value="Genomic_DNA"/>
</dbReference>
<reference evidence="2" key="1">
    <citation type="submission" date="2022-09" db="EMBL/GenBank/DDBJ databases">
        <title>Winslowiella arboricola sp. nov., isolated from bleeding cankers on broadleaf hosts.</title>
        <authorList>
            <person name="Brady C."/>
            <person name="Kaur S."/>
            <person name="Crampton B."/>
            <person name="Maddock D."/>
            <person name="Arnold D."/>
            <person name="Denman S."/>
        </authorList>
    </citation>
    <scope>NUCLEOTIDE SEQUENCE</scope>
    <source>
        <strain evidence="2">BAC 15a-03b</strain>
    </source>
</reference>
<dbReference type="RefSeq" id="WP_267145230.1">
    <property type="nucleotide sequence ID" value="NZ_JAODIM010000040.1"/>
</dbReference>
<protein>
    <submittedName>
        <fullName evidence="2">Phage tail protein</fullName>
    </submittedName>
</protein>
<dbReference type="Proteomes" id="UP001064262">
    <property type="component" value="Unassembled WGS sequence"/>
</dbReference>
<evidence type="ECO:0000313" key="2">
    <source>
        <dbReference type="EMBL" id="MCU5777841.1"/>
    </source>
</evidence>
<keyword evidence="3" id="KW-1185">Reference proteome</keyword>
<evidence type="ECO:0000259" key="1">
    <source>
        <dbReference type="Pfam" id="PF12571"/>
    </source>
</evidence>
<dbReference type="InterPro" id="IPR051934">
    <property type="entry name" value="Phage_Tail_Fiber_Structural"/>
</dbReference>
<comment type="caution">
    <text evidence="2">The sequence shown here is derived from an EMBL/GenBank/DDBJ whole genome shotgun (WGS) entry which is preliminary data.</text>
</comment>
<evidence type="ECO:0000313" key="3">
    <source>
        <dbReference type="Proteomes" id="UP001064262"/>
    </source>
</evidence>
<dbReference type="PANTHER" id="PTHR35191">
    <property type="entry name" value="PROPHAGE SIDE TAIL FIBER PROTEIN HOMOLOG STFQ-RELATED"/>
    <property type="match status" value="1"/>
</dbReference>
<dbReference type="PANTHER" id="PTHR35191:SF1">
    <property type="entry name" value="PROPHAGE SIDE TAIL FIBER PROTEIN HOMOLOG STFQ-RELATED"/>
    <property type="match status" value="1"/>
</dbReference>
<proteinExistence type="predicted"/>
<organism evidence="2 3">
    <name type="scientific">Winslowiella arboricola</name>
    <dbReference type="NCBI Taxonomy" id="2978220"/>
    <lineage>
        <taxon>Bacteria</taxon>
        <taxon>Pseudomonadati</taxon>
        <taxon>Pseudomonadota</taxon>
        <taxon>Gammaproteobacteria</taxon>
        <taxon>Enterobacterales</taxon>
        <taxon>Erwiniaceae</taxon>
        <taxon>Winslowiella</taxon>
    </lineage>
</organism>